<dbReference type="PANTHER" id="PTHR23517">
    <property type="entry name" value="RESISTANCE PROTEIN MDTM, PUTATIVE-RELATED-RELATED"/>
    <property type="match status" value="1"/>
</dbReference>
<feature type="transmembrane region" description="Helical" evidence="8">
    <location>
        <begin position="398"/>
        <end position="417"/>
    </location>
</feature>
<evidence type="ECO:0000256" key="4">
    <source>
        <dbReference type="ARBA" id="ARBA00022692"/>
    </source>
</evidence>
<dbReference type="InterPro" id="IPR020846">
    <property type="entry name" value="MFS_dom"/>
</dbReference>
<feature type="transmembrane region" description="Helical" evidence="8">
    <location>
        <begin position="171"/>
        <end position="188"/>
    </location>
</feature>
<keyword evidence="2" id="KW-0813">Transport</keyword>
<feature type="compositionally biased region" description="Low complexity" evidence="7">
    <location>
        <begin position="210"/>
        <end position="225"/>
    </location>
</feature>
<feature type="transmembrane region" description="Helical" evidence="8">
    <location>
        <begin position="304"/>
        <end position="322"/>
    </location>
</feature>
<sequence>MTSTTNDAFDRRGVLLSGFLPAALFAIGEGAIIPIIPIAADSLGASLAFAGFVAALILVGELIGDVPSGVVVGRIGERNAMIGAAVVSVVGLLVCVVSPNAWVLAVGVFLVGVSTAVFALARHAYMTTAIPLRIRARALSSLGGVFRFGYFVGPFVSAGVVHLTGTTQSAFWIHVVCCLAAAVVLLVLRDPATGARGLRLPSRASRPDAPDATDATAAPDAPNATDETHATDARTAPGPHPDEPPTDTGAQFVEREAHGLFRTIRENRAVLARLGSGAALIGALRAGRQVILPLWAVSVGLDDASAALVIGIAGAVDFALFYTSGQIMDRWGRLASALPCMLGLAVSYFLLAWSGHLDARVGWFVAIAIGMSLANGVGSGILMTLGADLAPRGNPAPFLGAWRFTGDFGSAAAPLLISGVTAVASLALASGVMGVLGLVGAGVLLRYVPRYLPRRLR</sequence>
<name>A0ABR5S646_9MICO</name>
<gene>
    <name evidence="10" type="ORF">NS263_08770</name>
</gene>
<feature type="transmembrane region" description="Helical" evidence="8">
    <location>
        <begin position="270"/>
        <end position="292"/>
    </location>
</feature>
<evidence type="ECO:0000256" key="3">
    <source>
        <dbReference type="ARBA" id="ARBA00022475"/>
    </source>
</evidence>
<dbReference type="Pfam" id="PF07690">
    <property type="entry name" value="MFS_1"/>
    <property type="match status" value="1"/>
</dbReference>
<evidence type="ECO:0000313" key="10">
    <source>
        <dbReference type="EMBL" id="KTR40066.1"/>
    </source>
</evidence>
<evidence type="ECO:0000256" key="2">
    <source>
        <dbReference type="ARBA" id="ARBA00022448"/>
    </source>
</evidence>
<dbReference type="EMBL" id="LDRB01000038">
    <property type="protein sequence ID" value="KTR40066.1"/>
    <property type="molecule type" value="Genomic_DNA"/>
</dbReference>
<keyword evidence="6 8" id="KW-0472">Membrane</keyword>
<dbReference type="RefSeq" id="WP_058728896.1">
    <property type="nucleotide sequence ID" value="NZ_LDRB01000038.1"/>
</dbReference>
<dbReference type="SUPFAM" id="SSF103473">
    <property type="entry name" value="MFS general substrate transporter"/>
    <property type="match status" value="1"/>
</dbReference>
<feature type="transmembrane region" description="Helical" evidence="8">
    <location>
        <begin position="334"/>
        <end position="355"/>
    </location>
</feature>
<proteinExistence type="predicted"/>
<evidence type="ECO:0000259" key="9">
    <source>
        <dbReference type="PROSITE" id="PS50850"/>
    </source>
</evidence>
<feature type="domain" description="Major facilitator superfamily (MFS) profile" evidence="9">
    <location>
        <begin position="14"/>
        <end position="452"/>
    </location>
</feature>
<reference evidence="10 11" key="1">
    <citation type="journal article" date="2016" name="Front. Microbiol.">
        <title>Genomic Resource of Rice Seed Associated Bacteria.</title>
        <authorList>
            <person name="Midha S."/>
            <person name="Bansal K."/>
            <person name="Sharma S."/>
            <person name="Kumar N."/>
            <person name="Patil P.P."/>
            <person name="Chaudhry V."/>
            <person name="Patil P.B."/>
        </authorList>
    </citation>
    <scope>NUCLEOTIDE SEQUENCE [LARGE SCALE GENOMIC DNA]</scope>
    <source>
        <strain evidence="10 11">NS263</strain>
    </source>
</reference>
<protein>
    <submittedName>
        <fullName evidence="10">Major facilitator transporter</fullName>
    </submittedName>
</protein>
<comment type="subcellular location">
    <subcellularLocation>
        <location evidence="1">Cell membrane</location>
        <topology evidence="1">Multi-pass membrane protein</topology>
    </subcellularLocation>
</comment>
<keyword evidence="4 8" id="KW-0812">Transmembrane</keyword>
<evidence type="ECO:0000256" key="6">
    <source>
        <dbReference type="ARBA" id="ARBA00023136"/>
    </source>
</evidence>
<keyword evidence="11" id="KW-1185">Reference proteome</keyword>
<accession>A0ABR5S646</accession>
<keyword evidence="5 8" id="KW-1133">Transmembrane helix</keyword>
<feature type="transmembrane region" description="Helical" evidence="8">
    <location>
        <begin position="105"/>
        <end position="125"/>
    </location>
</feature>
<evidence type="ECO:0000313" key="11">
    <source>
        <dbReference type="Proteomes" id="UP000078335"/>
    </source>
</evidence>
<dbReference type="InterPro" id="IPR050171">
    <property type="entry name" value="MFS_Transporters"/>
</dbReference>
<feature type="transmembrane region" description="Helical" evidence="8">
    <location>
        <begin position="80"/>
        <end position="99"/>
    </location>
</feature>
<dbReference type="PANTHER" id="PTHR23517:SF2">
    <property type="entry name" value="MULTIDRUG RESISTANCE PROTEIN MDTH"/>
    <property type="match status" value="1"/>
</dbReference>
<feature type="region of interest" description="Disordered" evidence="7">
    <location>
        <begin position="198"/>
        <end position="249"/>
    </location>
</feature>
<feature type="transmembrane region" description="Helical" evidence="8">
    <location>
        <begin position="12"/>
        <end position="36"/>
    </location>
</feature>
<organism evidence="10 11">
    <name type="scientific">Curtobacterium oceanosedimentum</name>
    <dbReference type="NCBI Taxonomy" id="465820"/>
    <lineage>
        <taxon>Bacteria</taxon>
        <taxon>Bacillati</taxon>
        <taxon>Actinomycetota</taxon>
        <taxon>Actinomycetes</taxon>
        <taxon>Micrococcales</taxon>
        <taxon>Microbacteriaceae</taxon>
        <taxon>Curtobacterium</taxon>
    </lineage>
</organism>
<feature type="transmembrane region" description="Helical" evidence="8">
    <location>
        <begin position="361"/>
        <end position="386"/>
    </location>
</feature>
<dbReference type="Proteomes" id="UP000078335">
    <property type="component" value="Unassembled WGS sequence"/>
</dbReference>
<evidence type="ECO:0000256" key="8">
    <source>
        <dbReference type="SAM" id="Phobius"/>
    </source>
</evidence>
<feature type="transmembrane region" description="Helical" evidence="8">
    <location>
        <begin position="423"/>
        <end position="448"/>
    </location>
</feature>
<comment type="caution">
    <text evidence="10">The sequence shown here is derived from an EMBL/GenBank/DDBJ whole genome shotgun (WGS) entry which is preliminary data.</text>
</comment>
<evidence type="ECO:0000256" key="1">
    <source>
        <dbReference type="ARBA" id="ARBA00004651"/>
    </source>
</evidence>
<keyword evidence="3" id="KW-1003">Cell membrane</keyword>
<dbReference type="InterPro" id="IPR036259">
    <property type="entry name" value="MFS_trans_sf"/>
</dbReference>
<evidence type="ECO:0000256" key="5">
    <source>
        <dbReference type="ARBA" id="ARBA00022989"/>
    </source>
</evidence>
<dbReference type="Gene3D" id="1.20.1250.20">
    <property type="entry name" value="MFS general substrate transporter like domains"/>
    <property type="match status" value="2"/>
</dbReference>
<feature type="transmembrane region" description="Helical" evidence="8">
    <location>
        <begin position="145"/>
        <end position="165"/>
    </location>
</feature>
<dbReference type="PROSITE" id="PS50850">
    <property type="entry name" value="MFS"/>
    <property type="match status" value="1"/>
</dbReference>
<evidence type="ECO:0000256" key="7">
    <source>
        <dbReference type="SAM" id="MobiDB-lite"/>
    </source>
</evidence>
<dbReference type="InterPro" id="IPR011701">
    <property type="entry name" value="MFS"/>
</dbReference>